<proteinExistence type="inferred from homology"/>
<keyword evidence="4" id="KW-0805">Transcription regulation</keyword>
<dbReference type="CDD" id="cd07377">
    <property type="entry name" value="WHTH_GntR"/>
    <property type="match status" value="1"/>
</dbReference>
<name>A0A369B2U7_9ENTE</name>
<evidence type="ECO:0000313" key="8">
    <source>
        <dbReference type="Proteomes" id="UP000288197"/>
    </source>
</evidence>
<dbReference type="InterPro" id="IPR036390">
    <property type="entry name" value="WH_DNA-bd_sf"/>
</dbReference>
<dbReference type="InterPro" id="IPR015424">
    <property type="entry name" value="PyrdxlP-dep_Trfase"/>
</dbReference>
<dbReference type="InterPro" id="IPR015422">
    <property type="entry name" value="PyrdxlP-dep_Trfase_small"/>
</dbReference>
<comment type="similarity">
    <text evidence="1">In the C-terminal section; belongs to the class-I pyridoxal-phosphate-dependent aminotransferase family.</text>
</comment>
<keyword evidence="6" id="KW-0804">Transcription</keyword>
<organism evidence="7 8">
    <name type="scientific">Vagococcus fluvialis</name>
    <dbReference type="NCBI Taxonomy" id="2738"/>
    <lineage>
        <taxon>Bacteria</taxon>
        <taxon>Bacillati</taxon>
        <taxon>Bacillota</taxon>
        <taxon>Bacilli</taxon>
        <taxon>Lactobacillales</taxon>
        <taxon>Enterococcaceae</taxon>
        <taxon>Vagococcus</taxon>
    </lineage>
</organism>
<dbReference type="Pfam" id="PF00392">
    <property type="entry name" value="GntR"/>
    <property type="match status" value="1"/>
</dbReference>
<dbReference type="GeneID" id="63145195"/>
<comment type="caution">
    <text evidence="7">The sequence shown here is derived from an EMBL/GenBank/DDBJ whole genome shotgun (WGS) entry which is preliminary data.</text>
</comment>
<accession>A0A369B2U7</accession>
<evidence type="ECO:0000256" key="6">
    <source>
        <dbReference type="ARBA" id="ARBA00023163"/>
    </source>
</evidence>
<gene>
    <name evidence="7" type="ORF">CBF32_02430</name>
</gene>
<dbReference type="Gene3D" id="3.90.1150.10">
    <property type="entry name" value="Aspartate Aminotransferase, domain 1"/>
    <property type="match status" value="1"/>
</dbReference>
<dbReference type="InterPro" id="IPR000524">
    <property type="entry name" value="Tscrpt_reg_HTH_GntR"/>
</dbReference>
<dbReference type="GO" id="GO:0008483">
    <property type="term" value="F:transaminase activity"/>
    <property type="evidence" value="ECO:0007669"/>
    <property type="project" value="UniProtKB-KW"/>
</dbReference>
<evidence type="ECO:0000256" key="2">
    <source>
        <dbReference type="ARBA" id="ARBA00022576"/>
    </source>
</evidence>
<dbReference type="SMART" id="SM00345">
    <property type="entry name" value="HTH_GNTR"/>
    <property type="match status" value="1"/>
</dbReference>
<dbReference type="SUPFAM" id="SSF46785">
    <property type="entry name" value="Winged helix' DNA-binding domain"/>
    <property type="match status" value="1"/>
</dbReference>
<evidence type="ECO:0000313" key="7">
    <source>
        <dbReference type="EMBL" id="RSU04252.1"/>
    </source>
</evidence>
<dbReference type="InterPro" id="IPR004839">
    <property type="entry name" value="Aminotransferase_I/II_large"/>
</dbReference>
<keyword evidence="8" id="KW-1185">Reference proteome</keyword>
<dbReference type="InterPro" id="IPR036388">
    <property type="entry name" value="WH-like_DNA-bd_sf"/>
</dbReference>
<dbReference type="AlphaFoldDB" id="A0A369B2U7"/>
<dbReference type="Proteomes" id="UP000288197">
    <property type="component" value="Unassembled WGS sequence"/>
</dbReference>
<dbReference type="GO" id="GO:0030170">
    <property type="term" value="F:pyridoxal phosphate binding"/>
    <property type="evidence" value="ECO:0007669"/>
    <property type="project" value="InterPro"/>
</dbReference>
<sequence>MLYKQIAEQLKKYILNENLKPGDKLPSIRNLTNHFECSKNTIISALKNLEETGLIYAIQKQGYFVTQGPDIENEKTITFDFLSAEPNIETLNTKNLLSCSEKISHDLKNVLLPYGSQNGLDKLREQLVPYFQNNQVFTNKENIVITTGSQQSIDILFNMPFSNKKENILIEQPTYLGALNSAKLSGKDVLGITIKNGEIDLNQLEYMFKNNNIKLFYTVPRFHNPLGSSYSIETKKRIVELAYKYDVYILEDDYLGELDLNPKADPLFSYDTHDKVIYLKSFSKIFLPGLRIGAVCLPKSLHATFISFKFARDIATPVFSQEILATYIENGMFENHIKQIKPYYAEKMTYTLKCCKELLPQGITFTTPETGFYFSIKLPDYISSSDLKTTLKLKNVLVEDVSNMYLFHDKSTEIIRLSIAKIKQKDIYQGISIIANEIRNLTEQKKSVFKNWEFYL</sequence>
<dbReference type="RefSeq" id="WP_170126896.1">
    <property type="nucleotide sequence ID" value="NZ_JBMEAJ010000025.1"/>
</dbReference>
<evidence type="ECO:0000256" key="1">
    <source>
        <dbReference type="ARBA" id="ARBA00005384"/>
    </source>
</evidence>
<protein>
    <submittedName>
        <fullName evidence="7">GntR family transcriptional regulator</fullName>
    </submittedName>
</protein>
<reference evidence="7 8" key="1">
    <citation type="submission" date="2017-05" db="EMBL/GenBank/DDBJ databases">
        <title>Vagococcus spp. assemblies.</title>
        <authorList>
            <person name="Gulvik C.A."/>
        </authorList>
    </citation>
    <scope>NUCLEOTIDE SEQUENCE [LARGE SCALE GENOMIC DNA]</scope>
    <source>
        <strain evidence="7 8">NCFB 2497</strain>
    </source>
</reference>
<dbReference type="Gene3D" id="1.10.10.10">
    <property type="entry name" value="Winged helix-like DNA-binding domain superfamily/Winged helix DNA-binding domain"/>
    <property type="match status" value="1"/>
</dbReference>
<dbReference type="InterPro" id="IPR015421">
    <property type="entry name" value="PyrdxlP-dep_Trfase_major"/>
</dbReference>
<evidence type="ECO:0000256" key="3">
    <source>
        <dbReference type="ARBA" id="ARBA00022898"/>
    </source>
</evidence>
<keyword evidence="2" id="KW-0808">Transferase</keyword>
<dbReference type="CDD" id="cd00609">
    <property type="entry name" value="AAT_like"/>
    <property type="match status" value="1"/>
</dbReference>
<keyword evidence="5" id="KW-0238">DNA-binding</keyword>
<dbReference type="EMBL" id="NGJX01000002">
    <property type="protein sequence ID" value="RSU04252.1"/>
    <property type="molecule type" value="Genomic_DNA"/>
</dbReference>
<dbReference type="GO" id="GO:0003677">
    <property type="term" value="F:DNA binding"/>
    <property type="evidence" value="ECO:0007669"/>
    <property type="project" value="UniProtKB-KW"/>
</dbReference>
<keyword evidence="3" id="KW-0663">Pyridoxal phosphate</keyword>
<evidence type="ECO:0000256" key="5">
    <source>
        <dbReference type="ARBA" id="ARBA00023125"/>
    </source>
</evidence>
<dbReference type="GO" id="GO:0003700">
    <property type="term" value="F:DNA-binding transcription factor activity"/>
    <property type="evidence" value="ECO:0007669"/>
    <property type="project" value="InterPro"/>
</dbReference>
<dbReference type="Gene3D" id="3.40.640.10">
    <property type="entry name" value="Type I PLP-dependent aspartate aminotransferase-like (Major domain)"/>
    <property type="match status" value="1"/>
</dbReference>
<dbReference type="InterPro" id="IPR051446">
    <property type="entry name" value="HTH_trans_reg/aminotransferase"/>
</dbReference>
<dbReference type="PROSITE" id="PS50949">
    <property type="entry name" value="HTH_GNTR"/>
    <property type="match status" value="1"/>
</dbReference>
<dbReference type="SUPFAM" id="SSF53383">
    <property type="entry name" value="PLP-dependent transferases"/>
    <property type="match status" value="1"/>
</dbReference>
<keyword evidence="2" id="KW-0032">Aminotransferase</keyword>
<dbReference type="Pfam" id="PF00155">
    <property type="entry name" value="Aminotran_1_2"/>
    <property type="match status" value="1"/>
</dbReference>
<dbReference type="PANTHER" id="PTHR46577:SF1">
    <property type="entry name" value="HTH-TYPE TRANSCRIPTIONAL REGULATORY PROTEIN GABR"/>
    <property type="match status" value="1"/>
</dbReference>
<dbReference type="PANTHER" id="PTHR46577">
    <property type="entry name" value="HTH-TYPE TRANSCRIPTIONAL REGULATORY PROTEIN GABR"/>
    <property type="match status" value="1"/>
</dbReference>
<evidence type="ECO:0000256" key="4">
    <source>
        <dbReference type="ARBA" id="ARBA00023015"/>
    </source>
</evidence>